<feature type="domain" description="HTH tetR-type" evidence="5">
    <location>
        <begin position="23"/>
        <end position="83"/>
    </location>
</feature>
<dbReference type="Proteomes" id="UP001596455">
    <property type="component" value="Unassembled WGS sequence"/>
</dbReference>
<name>A0ABW2Q764_9MICO</name>
<dbReference type="InterPro" id="IPR009057">
    <property type="entry name" value="Homeodomain-like_sf"/>
</dbReference>
<keyword evidence="7" id="KW-1185">Reference proteome</keyword>
<evidence type="ECO:0000256" key="4">
    <source>
        <dbReference type="PROSITE-ProRule" id="PRU00335"/>
    </source>
</evidence>
<organism evidence="6 7">
    <name type="scientific">Georgenia alba</name>
    <dbReference type="NCBI Taxonomy" id="2233858"/>
    <lineage>
        <taxon>Bacteria</taxon>
        <taxon>Bacillati</taxon>
        <taxon>Actinomycetota</taxon>
        <taxon>Actinomycetes</taxon>
        <taxon>Micrococcales</taxon>
        <taxon>Bogoriellaceae</taxon>
        <taxon>Georgenia</taxon>
    </lineage>
</organism>
<proteinExistence type="predicted"/>
<dbReference type="InterPro" id="IPR023772">
    <property type="entry name" value="DNA-bd_HTH_TetR-type_CS"/>
</dbReference>
<gene>
    <name evidence="6" type="ORF">ACFQQL_09240</name>
</gene>
<accession>A0ABW2Q764</accession>
<keyword evidence="2 4" id="KW-0238">DNA-binding</keyword>
<sequence length="219" mass="24344">MRSDSGSTGQRRRPEAHRSFIEQARRAQLIECAIEVVCELGYGGASLSRIAERAGVSKGVVSYHFVGKAELIEEVVHDVLARGEAYAAREWFDRLPDDAGAWDLLSTYLRSNLTYIAAHPRALQALVQIIGNHRDGEGRRIFGPAWSAKLRAPIESICRGGQEAGEFRGFDVHVMAIAVRRVIDGFVFELLDHPDLDAAAFIEEVVDMFDHATRAERAR</sequence>
<protein>
    <submittedName>
        <fullName evidence="6">TetR/AcrR family transcriptional regulator</fullName>
    </submittedName>
</protein>
<keyword evidence="1" id="KW-0805">Transcription regulation</keyword>
<dbReference type="PROSITE" id="PS01081">
    <property type="entry name" value="HTH_TETR_1"/>
    <property type="match status" value="1"/>
</dbReference>
<keyword evidence="3" id="KW-0804">Transcription</keyword>
<dbReference type="PROSITE" id="PS50977">
    <property type="entry name" value="HTH_TETR_2"/>
    <property type="match status" value="1"/>
</dbReference>
<comment type="caution">
    <text evidence="6">The sequence shown here is derived from an EMBL/GenBank/DDBJ whole genome shotgun (WGS) entry which is preliminary data.</text>
</comment>
<dbReference type="PRINTS" id="PR00455">
    <property type="entry name" value="HTHTETR"/>
</dbReference>
<dbReference type="EMBL" id="JBHTCQ010000001">
    <property type="protein sequence ID" value="MFC7405289.1"/>
    <property type="molecule type" value="Genomic_DNA"/>
</dbReference>
<dbReference type="Gene3D" id="1.10.357.10">
    <property type="entry name" value="Tetracycline Repressor, domain 2"/>
    <property type="match status" value="1"/>
</dbReference>
<dbReference type="InterPro" id="IPR050109">
    <property type="entry name" value="HTH-type_TetR-like_transc_reg"/>
</dbReference>
<reference evidence="7" key="1">
    <citation type="journal article" date="2019" name="Int. J. Syst. Evol. Microbiol.">
        <title>The Global Catalogue of Microorganisms (GCM) 10K type strain sequencing project: providing services to taxonomists for standard genome sequencing and annotation.</title>
        <authorList>
            <consortium name="The Broad Institute Genomics Platform"/>
            <consortium name="The Broad Institute Genome Sequencing Center for Infectious Disease"/>
            <person name="Wu L."/>
            <person name="Ma J."/>
        </authorList>
    </citation>
    <scope>NUCLEOTIDE SEQUENCE [LARGE SCALE GENOMIC DNA]</scope>
    <source>
        <strain evidence="7">JCM 1490</strain>
    </source>
</reference>
<dbReference type="Pfam" id="PF00440">
    <property type="entry name" value="TetR_N"/>
    <property type="match status" value="1"/>
</dbReference>
<evidence type="ECO:0000256" key="1">
    <source>
        <dbReference type="ARBA" id="ARBA00023015"/>
    </source>
</evidence>
<dbReference type="PANTHER" id="PTHR30055">
    <property type="entry name" value="HTH-TYPE TRANSCRIPTIONAL REGULATOR RUTR"/>
    <property type="match status" value="1"/>
</dbReference>
<evidence type="ECO:0000313" key="6">
    <source>
        <dbReference type="EMBL" id="MFC7405289.1"/>
    </source>
</evidence>
<dbReference type="SUPFAM" id="SSF48498">
    <property type="entry name" value="Tetracyclin repressor-like, C-terminal domain"/>
    <property type="match status" value="1"/>
</dbReference>
<evidence type="ECO:0000256" key="3">
    <source>
        <dbReference type="ARBA" id="ARBA00023163"/>
    </source>
</evidence>
<evidence type="ECO:0000259" key="5">
    <source>
        <dbReference type="PROSITE" id="PS50977"/>
    </source>
</evidence>
<dbReference type="PANTHER" id="PTHR30055:SF234">
    <property type="entry name" value="HTH-TYPE TRANSCRIPTIONAL REGULATOR BETI"/>
    <property type="match status" value="1"/>
</dbReference>
<evidence type="ECO:0000313" key="7">
    <source>
        <dbReference type="Proteomes" id="UP001596455"/>
    </source>
</evidence>
<dbReference type="InterPro" id="IPR036271">
    <property type="entry name" value="Tet_transcr_reg_TetR-rel_C_sf"/>
</dbReference>
<dbReference type="InterPro" id="IPR001647">
    <property type="entry name" value="HTH_TetR"/>
</dbReference>
<dbReference type="SUPFAM" id="SSF46689">
    <property type="entry name" value="Homeodomain-like"/>
    <property type="match status" value="1"/>
</dbReference>
<feature type="DNA-binding region" description="H-T-H motif" evidence="4">
    <location>
        <begin position="46"/>
        <end position="65"/>
    </location>
</feature>
<dbReference type="RefSeq" id="WP_382393480.1">
    <property type="nucleotide sequence ID" value="NZ_JBHTCQ010000001.1"/>
</dbReference>
<evidence type="ECO:0000256" key="2">
    <source>
        <dbReference type="ARBA" id="ARBA00023125"/>
    </source>
</evidence>